<keyword evidence="2" id="KW-1185">Reference proteome</keyword>
<gene>
    <name evidence="1" type="ORF">DCHRY22_LOCUS1613</name>
</gene>
<reference evidence="1" key="1">
    <citation type="submission" date="2021-09" db="EMBL/GenBank/DDBJ databases">
        <authorList>
            <person name="Martin H S."/>
        </authorList>
    </citation>
    <scope>NUCLEOTIDE SEQUENCE</scope>
</reference>
<dbReference type="Proteomes" id="UP000789524">
    <property type="component" value="Unassembled WGS sequence"/>
</dbReference>
<evidence type="ECO:0000313" key="1">
    <source>
        <dbReference type="EMBL" id="CAG9559829.1"/>
    </source>
</evidence>
<dbReference type="OrthoDB" id="8194222at2759"/>
<evidence type="ECO:0000313" key="2">
    <source>
        <dbReference type="Proteomes" id="UP000789524"/>
    </source>
</evidence>
<proteinExistence type="predicted"/>
<name>A0A8J2VPP3_9NEOP</name>
<dbReference type="InterPro" id="IPR011011">
    <property type="entry name" value="Znf_FYVE_PHD"/>
</dbReference>
<protein>
    <submittedName>
        <fullName evidence="1">(African queen) hypothetical protein</fullName>
    </submittedName>
</protein>
<accession>A0A8J2VPP3</accession>
<comment type="caution">
    <text evidence="1">The sequence shown here is derived from an EMBL/GenBank/DDBJ whole genome shotgun (WGS) entry which is preliminary data.</text>
</comment>
<dbReference type="InterPro" id="IPR013083">
    <property type="entry name" value="Znf_RING/FYVE/PHD"/>
</dbReference>
<sequence>MKTKEKPKLKKKGKETKEFKIKSKKQIRIETEDEDSEEEEAICLYCNDLYSKSSEGWCSCSICKKCSHLACAGIDSDDDECSNL</sequence>
<dbReference type="AlphaFoldDB" id="A0A8J2VPP3"/>
<organism evidence="1 2">
    <name type="scientific">Danaus chrysippus</name>
    <name type="common">African queen</name>
    <dbReference type="NCBI Taxonomy" id="151541"/>
    <lineage>
        <taxon>Eukaryota</taxon>
        <taxon>Metazoa</taxon>
        <taxon>Ecdysozoa</taxon>
        <taxon>Arthropoda</taxon>
        <taxon>Hexapoda</taxon>
        <taxon>Insecta</taxon>
        <taxon>Pterygota</taxon>
        <taxon>Neoptera</taxon>
        <taxon>Endopterygota</taxon>
        <taxon>Lepidoptera</taxon>
        <taxon>Glossata</taxon>
        <taxon>Ditrysia</taxon>
        <taxon>Papilionoidea</taxon>
        <taxon>Nymphalidae</taxon>
        <taxon>Danainae</taxon>
        <taxon>Danaini</taxon>
        <taxon>Danaina</taxon>
        <taxon>Danaus</taxon>
        <taxon>Anosia</taxon>
    </lineage>
</organism>
<dbReference type="EMBL" id="CAKASE010000044">
    <property type="protein sequence ID" value="CAG9559829.1"/>
    <property type="molecule type" value="Genomic_DNA"/>
</dbReference>
<dbReference type="Gene3D" id="3.30.40.10">
    <property type="entry name" value="Zinc/RING finger domain, C3HC4 (zinc finger)"/>
    <property type="match status" value="1"/>
</dbReference>
<dbReference type="SUPFAM" id="SSF57903">
    <property type="entry name" value="FYVE/PHD zinc finger"/>
    <property type="match status" value="1"/>
</dbReference>